<evidence type="ECO:0000256" key="1">
    <source>
        <dbReference type="SAM" id="MobiDB-lite"/>
    </source>
</evidence>
<dbReference type="InParanoid" id="M0ZK04"/>
<dbReference type="Proteomes" id="UP000011115">
    <property type="component" value="Unassembled WGS sequence"/>
</dbReference>
<organism evidence="2 3">
    <name type="scientific">Solanum tuberosum</name>
    <name type="common">Potato</name>
    <dbReference type="NCBI Taxonomy" id="4113"/>
    <lineage>
        <taxon>Eukaryota</taxon>
        <taxon>Viridiplantae</taxon>
        <taxon>Streptophyta</taxon>
        <taxon>Embryophyta</taxon>
        <taxon>Tracheophyta</taxon>
        <taxon>Spermatophyta</taxon>
        <taxon>Magnoliopsida</taxon>
        <taxon>eudicotyledons</taxon>
        <taxon>Gunneridae</taxon>
        <taxon>Pentapetalae</taxon>
        <taxon>asterids</taxon>
        <taxon>lamiids</taxon>
        <taxon>Solanales</taxon>
        <taxon>Solanaceae</taxon>
        <taxon>Solanoideae</taxon>
        <taxon>Solaneae</taxon>
        <taxon>Solanum</taxon>
    </lineage>
</organism>
<reference evidence="2" key="2">
    <citation type="submission" date="2015-06" db="UniProtKB">
        <authorList>
            <consortium name="EnsemblPlants"/>
        </authorList>
    </citation>
    <scope>IDENTIFICATION</scope>
    <source>
        <strain evidence="2">DM1-3 516 R44</strain>
    </source>
</reference>
<feature type="compositionally biased region" description="Low complexity" evidence="1">
    <location>
        <begin position="140"/>
        <end position="157"/>
    </location>
</feature>
<feature type="region of interest" description="Disordered" evidence="1">
    <location>
        <begin position="111"/>
        <end position="181"/>
    </location>
</feature>
<dbReference type="Gramene" id="PGSC0003DMT400002362">
    <property type="protein sequence ID" value="PGSC0003DMT400002362"/>
    <property type="gene ID" value="PGSC0003DMG400000904"/>
</dbReference>
<name>M0ZK04_SOLTU</name>
<protein>
    <recommendedName>
        <fullName evidence="4">Integrase core domain containing protein</fullName>
    </recommendedName>
</protein>
<keyword evidence="3" id="KW-1185">Reference proteome</keyword>
<dbReference type="EnsemblPlants" id="PGSC0003DMT400002362">
    <property type="protein sequence ID" value="PGSC0003DMT400002362"/>
    <property type="gene ID" value="PGSC0003DMG400000904"/>
</dbReference>
<reference evidence="3" key="1">
    <citation type="journal article" date="2011" name="Nature">
        <title>Genome sequence and analysis of the tuber crop potato.</title>
        <authorList>
            <consortium name="The Potato Genome Sequencing Consortium"/>
        </authorList>
    </citation>
    <scope>NUCLEOTIDE SEQUENCE [LARGE SCALE GENOMIC DNA]</scope>
    <source>
        <strain evidence="3">cv. DM1-3 516 R44</strain>
    </source>
</reference>
<evidence type="ECO:0000313" key="3">
    <source>
        <dbReference type="Proteomes" id="UP000011115"/>
    </source>
</evidence>
<accession>M0ZK04</accession>
<dbReference type="AlphaFoldDB" id="M0ZK04"/>
<feature type="compositionally biased region" description="Basic residues" evidence="1">
    <location>
        <begin position="113"/>
        <end position="122"/>
    </location>
</feature>
<proteinExistence type="predicted"/>
<evidence type="ECO:0008006" key="4">
    <source>
        <dbReference type="Google" id="ProtNLM"/>
    </source>
</evidence>
<evidence type="ECO:0000313" key="2">
    <source>
        <dbReference type="EnsemblPlants" id="PGSC0003DMT400002362"/>
    </source>
</evidence>
<dbReference type="PaxDb" id="4113-PGSC0003DMT400002362"/>
<dbReference type="HOGENOM" id="CLU_1491546_0_0_1"/>
<sequence>MRVTMVEQTRTTQHIIDAFEFRNLTRPQTTPSAFQKNLDRLRAYVDTLATASSSTPLGPSPTEVGEKVLLALFGDVDTTRAARKRTHVDAGIGEGVEERERKQEKRALERHTLMHRGLHRRTPTSLASSSALRRHRYNAKKGGTSTGSSSRSGASSKYQLRDEPTDDTLSGDLIAVGKTQY</sequence>